<feature type="region of interest" description="Disordered" evidence="1">
    <location>
        <begin position="118"/>
        <end position="168"/>
    </location>
</feature>
<evidence type="ECO:0000256" key="1">
    <source>
        <dbReference type="SAM" id="MobiDB-lite"/>
    </source>
</evidence>
<dbReference type="OrthoDB" id="3944128at2759"/>
<dbReference type="RefSeq" id="XP_037166101.1">
    <property type="nucleotide sequence ID" value="XM_037306977.1"/>
</dbReference>
<dbReference type="Proteomes" id="UP000578531">
    <property type="component" value="Unassembled WGS sequence"/>
</dbReference>
<dbReference type="EMBL" id="JACCJC010000017">
    <property type="protein sequence ID" value="KAF6236768.1"/>
    <property type="molecule type" value="Genomic_DNA"/>
</dbReference>
<protein>
    <submittedName>
        <fullName evidence="2">Uncharacterized protein</fullName>
    </submittedName>
</protein>
<gene>
    <name evidence="2" type="ORF">HO173_005059</name>
</gene>
<accession>A0A8H6L5U9</accession>
<dbReference type="AlphaFoldDB" id="A0A8H6L5U9"/>
<proteinExistence type="predicted"/>
<feature type="compositionally biased region" description="Low complexity" evidence="1">
    <location>
        <begin position="134"/>
        <end position="145"/>
    </location>
</feature>
<dbReference type="GeneID" id="59286723"/>
<evidence type="ECO:0000313" key="2">
    <source>
        <dbReference type="EMBL" id="KAF6236768.1"/>
    </source>
</evidence>
<name>A0A8H6L5U9_9LECA</name>
<comment type="caution">
    <text evidence="2">The sequence shown here is derived from an EMBL/GenBank/DDBJ whole genome shotgun (WGS) entry which is preliminary data.</text>
</comment>
<keyword evidence="3" id="KW-1185">Reference proteome</keyword>
<reference evidence="2 3" key="1">
    <citation type="journal article" date="2020" name="Genomics">
        <title>Complete, high-quality genomes from long-read metagenomic sequencing of two wolf lichen thalli reveals enigmatic genome architecture.</title>
        <authorList>
            <person name="McKenzie S.K."/>
            <person name="Walston R.F."/>
            <person name="Allen J.L."/>
        </authorList>
    </citation>
    <scope>NUCLEOTIDE SEQUENCE [LARGE SCALE GENOMIC DNA]</scope>
    <source>
        <strain evidence="2">WasteWater2</strain>
    </source>
</reference>
<evidence type="ECO:0000313" key="3">
    <source>
        <dbReference type="Proteomes" id="UP000578531"/>
    </source>
</evidence>
<organism evidence="2 3">
    <name type="scientific">Letharia columbiana</name>
    <dbReference type="NCBI Taxonomy" id="112416"/>
    <lineage>
        <taxon>Eukaryota</taxon>
        <taxon>Fungi</taxon>
        <taxon>Dikarya</taxon>
        <taxon>Ascomycota</taxon>
        <taxon>Pezizomycotina</taxon>
        <taxon>Lecanoromycetes</taxon>
        <taxon>OSLEUM clade</taxon>
        <taxon>Lecanoromycetidae</taxon>
        <taxon>Lecanorales</taxon>
        <taxon>Lecanorineae</taxon>
        <taxon>Parmeliaceae</taxon>
        <taxon>Letharia</taxon>
    </lineage>
</organism>
<sequence>MTLHSTSPSVYLVLSSVRATNLCGTVGTESTQIVTLSFPPNYLYTYVGEVGNLGIPGNQVSSEFFNPTDLANCTTLTVFTNFGAHFADPYSLFIVAPTQLLDIDPAFSTCTAPGSTAGIVGSNTQPQQLPPAVDSSDSGSNDQSQPAVPGAVSIPIPEPPFSTGQGQHKPSVISVLGQAFTANSDSVFVAPSATLIPRGPPITISNTPVSHAPSANSVLVGLNTYVEGTAPTSAVAVLPLGDKSTTANTASQFIIGSQTLNPGGVVMVWVLPLTAFWILIRPSGLIHSLINQFARNSQFTWRLRAKSTRQTQQTGLSSLVAGPLPLAVPSLSLVLEFPCLLGPHLCWWACQQSH</sequence>